<name>A0A816R9H6_9BILA</name>
<reference evidence="1" key="1">
    <citation type="submission" date="2021-02" db="EMBL/GenBank/DDBJ databases">
        <authorList>
            <person name="Nowell W R."/>
        </authorList>
    </citation>
    <scope>NUCLEOTIDE SEQUENCE</scope>
</reference>
<organism evidence="1 2">
    <name type="scientific">Rotaria magnacalcarata</name>
    <dbReference type="NCBI Taxonomy" id="392030"/>
    <lineage>
        <taxon>Eukaryota</taxon>
        <taxon>Metazoa</taxon>
        <taxon>Spiralia</taxon>
        <taxon>Gnathifera</taxon>
        <taxon>Rotifera</taxon>
        <taxon>Eurotatoria</taxon>
        <taxon>Bdelloidea</taxon>
        <taxon>Philodinida</taxon>
        <taxon>Philodinidae</taxon>
        <taxon>Rotaria</taxon>
    </lineage>
</organism>
<accession>A0A816R9H6</accession>
<sequence>MDGLYFVLPVSFGAVNRKKLTFSLDLTNDSIYIRFIDNRHTLHHQSVIFGLRELNSTEIEDFCSNTSISNPPIMNKPFTFSSDYELRVYTSGCYYLDANNNWQSDGLWVS</sequence>
<gene>
    <name evidence="1" type="ORF">MBJ925_LOCUS16899</name>
</gene>
<dbReference type="EMBL" id="CAJNRE010008292">
    <property type="protein sequence ID" value="CAF2072024.1"/>
    <property type="molecule type" value="Genomic_DNA"/>
</dbReference>
<evidence type="ECO:0000313" key="1">
    <source>
        <dbReference type="EMBL" id="CAF2072024.1"/>
    </source>
</evidence>
<dbReference type="Proteomes" id="UP000663824">
    <property type="component" value="Unassembled WGS sequence"/>
</dbReference>
<protein>
    <submittedName>
        <fullName evidence="1">Uncharacterized protein</fullName>
    </submittedName>
</protein>
<comment type="caution">
    <text evidence="1">The sequence shown here is derived from an EMBL/GenBank/DDBJ whole genome shotgun (WGS) entry which is preliminary data.</text>
</comment>
<proteinExistence type="predicted"/>
<evidence type="ECO:0000313" key="2">
    <source>
        <dbReference type="Proteomes" id="UP000663824"/>
    </source>
</evidence>
<dbReference type="AlphaFoldDB" id="A0A816R9H6"/>